<dbReference type="Proteomes" id="UP000712600">
    <property type="component" value="Unassembled WGS sequence"/>
</dbReference>
<sequence>MQSQITEMNRTREATEENPNLSSEVQSLKEKLDEHSKQLEQSAEKLSQLQSENTVLRDQNQAHSMAGNKKRRFNTQVRPMGNLNTPNSGEGATDPALGSGVARATREGAENPQVHNLEESDSEPESDKETPEKISATKSSMNAYLEKMFSKRFDAIQSMVERLPGVAPPIRRSNPDSYADTPFVEGIASVEMPRKFSFPNIKMYDGTGDPDDHIAQYKQRMLAVALPKESREAIMCKGFGSTLIGPALKCDINLPTRSKSCFASLSDKFVAQFASSRSLEKTSDGLYEIFQHRVEPLRDYIVRFNQEKVAVPECSIPTAISSFKRGLLPNGGLYKELTMYPCKTMEDVLSRAWAQL</sequence>
<dbReference type="PANTHER" id="PTHR33223">
    <property type="entry name" value="CCHC-TYPE DOMAIN-CONTAINING PROTEIN"/>
    <property type="match status" value="1"/>
</dbReference>
<reference evidence="3" key="1">
    <citation type="submission" date="2019-12" db="EMBL/GenBank/DDBJ databases">
        <title>Genome sequencing and annotation of Brassica cretica.</title>
        <authorList>
            <person name="Studholme D.J."/>
            <person name="Sarris P."/>
        </authorList>
    </citation>
    <scope>NUCLEOTIDE SEQUENCE</scope>
    <source>
        <strain evidence="3">PFS-109/04</strain>
        <tissue evidence="3">Leaf</tissue>
    </source>
</reference>
<dbReference type="AlphaFoldDB" id="A0A8S9RGS0"/>
<evidence type="ECO:0000313" key="3">
    <source>
        <dbReference type="EMBL" id="KAF3572140.1"/>
    </source>
</evidence>
<dbReference type="Pfam" id="PF03732">
    <property type="entry name" value="Retrotrans_gag"/>
    <property type="match status" value="1"/>
</dbReference>
<name>A0A8S9RGS0_BRACR</name>
<dbReference type="EMBL" id="QGKX02000095">
    <property type="protein sequence ID" value="KAF3572140.1"/>
    <property type="molecule type" value="Genomic_DNA"/>
</dbReference>
<evidence type="ECO:0000256" key="1">
    <source>
        <dbReference type="SAM" id="MobiDB-lite"/>
    </source>
</evidence>
<feature type="domain" description="Retrotransposon gag" evidence="2">
    <location>
        <begin position="241"/>
        <end position="328"/>
    </location>
</feature>
<dbReference type="InterPro" id="IPR005162">
    <property type="entry name" value="Retrotrans_gag_dom"/>
</dbReference>
<dbReference type="PANTHER" id="PTHR33223:SF9">
    <property type="entry name" value="RETROTRANSPOSON GAG DOMAIN-CONTAINING PROTEIN"/>
    <property type="match status" value="1"/>
</dbReference>
<evidence type="ECO:0000313" key="4">
    <source>
        <dbReference type="Proteomes" id="UP000712600"/>
    </source>
</evidence>
<evidence type="ECO:0000259" key="2">
    <source>
        <dbReference type="Pfam" id="PF03732"/>
    </source>
</evidence>
<accession>A0A8S9RGS0</accession>
<protein>
    <recommendedName>
        <fullName evidence="2">Retrotransposon gag domain-containing protein</fullName>
    </recommendedName>
</protein>
<feature type="compositionally biased region" description="Polar residues" evidence="1">
    <location>
        <begin position="17"/>
        <end position="26"/>
    </location>
</feature>
<gene>
    <name evidence="3" type="ORF">F2Q69_00059400</name>
</gene>
<feature type="compositionally biased region" description="Polar residues" evidence="1">
    <location>
        <begin position="39"/>
        <end position="63"/>
    </location>
</feature>
<feature type="compositionally biased region" description="Basic and acidic residues" evidence="1">
    <location>
        <begin position="27"/>
        <end position="38"/>
    </location>
</feature>
<organism evidence="3 4">
    <name type="scientific">Brassica cretica</name>
    <name type="common">Mustard</name>
    <dbReference type="NCBI Taxonomy" id="69181"/>
    <lineage>
        <taxon>Eukaryota</taxon>
        <taxon>Viridiplantae</taxon>
        <taxon>Streptophyta</taxon>
        <taxon>Embryophyta</taxon>
        <taxon>Tracheophyta</taxon>
        <taxon>Spermatophyta</taxon>
        <taxon>Magnoliopsida</taxon>
        <taxon>eudicotyledons</taxon>
        <taxon>Gunneridae</taxon>
        <taxon>Pentapetalae</taxon>
        <taxon>rosids</taxon>
        <taxon>malvids</taxon>
        <taxon>Brassicales</taxon>
        <taxon>Brassicaceae</taxon>
        <taxon>Brassiceae</taxon>
        <taxon>Brassica</taxon>
    </lineage>
</organism>
<comment type="caution">
    <text evidence="3">The sequence shown here is derived from an EMBL/GenBank/DDBJ whole genome shotgun (WGS) entry which is preliminary data.</text>
</comment>
<feature type="compositionally biased region" description="Polar residues" evidence="1">
    <location>
        <begin position="74"/>
        <end position="90"/>
    </location>
</feature>
<proteinExistence type="predicted"/>
<feature type="region of interest" description="Disordered" evidence="1">
    <location>
        <begin position="1"/>
        <end position="134"/>
    </location>
</feature>